<protein>
    <submittedName>
        <fullName evidence="2">Uncharacterized protein</fullName>
    </submittedName>
</protein>
<proteinExistence type="predicted"/>
<dbReference type="Proteomes" id="UP000295238">
    <property type="component" value="Unassembled WGS sequence"/>
</dbReference>
<comment type="caution">
    <text evidence="2">The sequence shown here is derived from an EMBL/GenBank/DDBJ whole genome shotgun (WGS) entry which is preliminary data.</text>
</comment>
<evidence type="ECO:0000313" key="3">
    <source>
        <dbReference type="Proteomes" id="UP000295238"/>
    </source>
</evidence>
<gene>
    <name evidence="2" type="ORF">E2F50_19920</name>
</gene>
<reference evidence="2 3" key="1">
    <citation type="submission" date="2019-03" db="EMBL/GenBank/DDBJ databases">
        <title>Rhizobium sp. nov., an bacterium isolated from biocrust in Mu Us Desert.</title>
        <authorList>
            <person name="Lixiong L."/>
        </authorList>
    </citation>
    <scope>NUCLEOTIDE SEQUENCE [LARGE SCALE GENOMIC DNA]</scope>
    <source>
        <strain evidence="2 3">SPY-1</strain>
    </source>
</reference>
<dbReference type="OrthoDB" id="8410969at2"/>
<accession>A0A4R5U9S9</accession>
<dbReference type="RefSeq" id="WP_133317938.1">
    <property type="nucleotide sequence ID" value="NZ_SMTL01000007.1"/>
</dbReference>
<keyword evidence="3" id="KW-1185">Reference proteome</keyword>
<name>A0A4R5U9S9_9HYPH</name>
<evidence type="ECO:0000256" key="1">
    <source>
        <dbReference type="SAM" id="MobiDB-lite"/>
    </source>
</evidence>
<evidence type="ECO:0000313" key="2">
    <source>
        <dbReference type="EMBL" id="TDK31222.1"/>
    </source>
</evidence>
<dbReference type="EMBL" id="SMTL01000007">
    <property type="protein sequence ID" value="TDK31222.1"/>
    <property type="molecule type" value="Genomic_DNA"/>
</dbReference>
<feature type="compositionally biased region" description="Basic and acidic residues" evidence="1">
    <location>
        <begin position="64"/>
        <end position="73"/>
    </location>
</feature>
<feature type="compositionally biased region" description="Basic and acidic residues" evidence="1">
    <location>
        <begin position="81"/>
        <end position="95"/>
    </location>
</feature>
<sequence>MSVISKQIRSYLAVSAIAVLIAVTALVASASAMSIPDLVFPETVPVPITKPDHMVAGSIPRLKKSNEARKGERTPAAQAVPRERQRGFNEKESQR</sequence>
<organism evidence="2 3">
    <name type="scientific">Rhizobium deserti</name>
    <dbReference type="NCBI Taxonomy" id="2547961"/>
    <lineage>
        <taxon>Bacteria</taxon>
        <taxon>Pseudomonadati</taxon>
        <taxon>Pseudomonadota</taxon>
        <taxon>Alphaproteobacteria</taxon>
        <taxon>Hyphomicrobiales</taxon>
        <taxon>Rhizobiaceae</taxon>
        <taxon>Rhizobium/Agrobacterium group</taxon>
        <taxon>Rhizobium</taxon>
    </lineage>
</organism>
<dbReference type="AlphaFoldDB" id="A0A4R5U9S9"/>
<feature type="region of interest" description="Disordered" evidence="1">
    <location>
        <begin position="58"/>
        <end position="95"/>
    </location>
</feature>